<dbReference type="AlphaFoldDB" id="A0AAF0J6F8"/>
<dbReference type="PANTHER" id="PTHR10539">
    <property type="entry name" value="26S PROTEASOME NON-ATPASE REGULATORY SUBUNIT 13"/>
    <property type="match status" value="1"/>
</dbReference>
<dbReference type="InterPro" id="IPR035298">
    <property type="entry name" value="PSMD13"/>
</dbReference>
<feature type="domain" description="PCI" evidence="3">
    <location>
        <begin position="174"/>
        <end position="342"/>
    </location>
</feature>
<evidence type="ECO:0000256" key="2">
    <source>
        <dbReference type="ARBA" id="ARBA00022942"/>
    </source>
</evidence>
<dbReference type="Pfam" id="PF01399">
    <property type="entry name" value="PCI"/>
    <property type="match status" value="1"/>
</dbReference>
<dbReference type="InterPro" id="IPR054179">
    <property type="entry name" value="PSD13_N"/>
</dbReference>
<evidence type="ECO:0000259" key="3">
    <source>
        <dbReference type="PROSITE" id="PS50250"/>
    </source>
</evidence>
<dbReference type="Pfam" id="PF22037">
    <property type="entry name" value="PSD13_N"/>
    <property type="match status" value="1"/>
</dbReference>
<dbReference type="EMBL" id="CP119879">
    <property type="protein sequence ID" value="WFD35517.1"/>
    <property type="molecule type" value="Genomic_DNA"/>
</dbReference>
<dbReference type="GO" id="GO:0005198">
    <property type="term" value="F:structural molecule activity"/>
    <property type="evidence" value="ECO:0007669"/>
    <property type="project" value="TreeGrafter"/>
</dbReference>
<evidence type="ECO:0000256" key="1">
    <source>
        <dbReference type="ARBA" id="ARBA00006207"/>
    </source>
</evidence>
<dbReference type="GO" id="GO:0006511">
    <property type="term" value="P:ubiquitin-dependent protein catabolic process"/>
    <property type="evidence" value="ECO:0007669"/>
    <property type="project" value="TreeGrafter"/>
</dbReference>
<dbReference type="PANTHER" id="PTHR10539:SF0">
    <property type="entry name" value="26S PROTEASOME NON-ATPASE REGULATORY SUBUNIT 13"/>
    <property type="match status" value="1"/>
</dbReference>
<dbReference type="PROSITE" id="PS50250">
    <property type="entry name" value="PCI"/>
    <property type="match status" value="1"/>
</dbReference>
<evidence type="ECO:0000313" key="5">
    <source>
        <dbReference type="Proteomes" id="UP001219933"/>
    </source>
</evidence>
<reference evidence="4" key="1">
    <citation type="submission" date="2023-03" db="EMBL/GenBank/DDBJ databases">
        <title>Mating type loci evolution in Malassezia.</title>
        <authorList>
            <person name="Coelho M.A."/>
        </authorList>
    </citation>
    <scope>NUCLEOTIDE SEQUENCE</scope>
    <source>
        <strain evidence="4">CBS 11721</strain>
    </source>
</reference>
<dbReference type="GO" id="GO:0008541">
    <property type="term" value="C:proteasome regulatory particle, lid subcomplex"/>
    <property type="evidence" value="ECO:0007669"/>
    <property type="project" value="TreeGrafter"/>
</dbReference>
<gene>
    <name evidence="4" type="primary">RPN9</name>
    <name evidence="4" type="ORF">MCUN1_002375</name>
</gene>
<accession>A0AAF0J6F8</accession>
<protein>
    <submittedName>
        <fullName evidence="4">26S proteasome regulatory subunit</fullName>
    </submittedName>
</protein>
<dbReference type="GO" id="GO:0005829">
    <property type="term" value="C:cytosol"/>
    <property type="evidence" value="ECO:0007669"/>
    <property type="project" value="TreeGrafter"/>
</dbReference>
<dbReference type="InterPro" id="IPR036390">
    <property type="entry name" value="WH_DNA-bd_sf"/>
</dbReference>
<dbReference type="SMART" id="SM00088">
    <property type="entry name" value="PINT"/>
    <property type="match status" value="1"/>
</dbReference>
<sequence>MADYAFAMARADTTPEALRPLYARAHELYENKLWYQLVLLLNELLAHPASQQRPLHIVLYDKLVRPMAQHMSPLKHAHMAVVVSRQYESAENAYQFLSELVATLDNDETRDAYVLARIEAAHFQLLLGQVSETRAAMDECERYLDALGVVEPVVHASYFRVCGNYYKSTAEYASYYKTFLRYLACINVSTDLTAAERIEAAHDLALAALLGDSIYNFGELLQHEVLTSLAESEHKWLGELLRAFHTGDIGAFEALSPQLTREEILATHVAFLRQKMCLMALVEYVFHRSPADRTLSFEAVATATRIPVNEVEHLVMKALALGLVKGSVDEVDQQVHITWVQPRVLDPAQQAALLARLDEWCAHVDRVREFVHAQAPELFAEV</sequence>
<name>A0AAF0J6F8_9BASI</name>
<dbReference type="Proteomes" id="UP001219933">
    <property type="component" value="Chromosome 3"/>
</dbReference>
<dbReference type="SUPFAM" id="SSF46785">
    <property type="entry name" value="Winged helix' DNA-binding domain"/>
    <property type="match status" value="1"/>
</dbReference>
<comment type="similarity">
    <text evidence="1">Belongs to the proteasome subunit S11 family.</text>
</comment>
<dbReference type="Gene3D" id="1.25.40.570">
    <property type="match status" value="1"/>
</dbReference>
<keyword evidence="5" id="KW-1185">Reference proteome</keyword>
<dbReference type="GO" id="GO:0005634">
    <property type="term" value="C:nucleus"/>
    <property type="evidence" value="ECO:0007669"/>
    <property type="project" value="TreeGrafter"/>
</dbReference>
<proteinExistence type="inferred from homology"/>
<keyword evidence="2 4" id="KW-0647">Proteasome</keyword>
<organism evidence="4 5">
    <name type="scientific">Malassezia cuniculi</name>
    <dbReference type="NCBI Taxonomy" id="948313"/>
    <lineage>
        <taxon>Eukaryota</taxon>
        <taxon>Fungi</taxon>
        <taxon>Dikarya</taxon>
        <taxon>Basidiomycota</taxon>
        <taxon>Ustilaginomycotina</taxon>
        <taxon>Malasseziomycetes</taxon>
        <taxon>Malasseziales</taxon>
        <taxon>Malasseziaceae</taxon>
        <taxon>Malassezia</taxon>
    </lineage>
</organism>
<dbReference type="InterPro" id="IPR000717">
    <property type="entry name" value="PCI_dom"/>
</dbReference>
<evidence type="ECO:0000313" key="4">
    <source>
        <dbReference type="EMBL" id="WFD35517.1"/>
    </source>
</evidence>